<dbReference type="InterPro" id="IPR055411">
    <property type="entry name" value="LRR_FXL15/At3g58940/PEG3-like"/>
</dbReference>
<dbReference type="PANTHER" id="PTHR34223:SF51">
    <property type="entry name" value="OS06G0556300 PROTEIN"/>
    <property type="match status" value="1"/>
</dbReference>
<dbReference type="Gene3D" id="1.20.1280.50">
    <property type="match status" value="1"/>
</dbReference>
<dbReference type="PANTHER" id="PTHR34223">
    <property type="entry name" value="OS11G0201299 PROTEIN"/>
    <property type="match status" value="1"/>
</dbReference>
<organism evidence="2 3">
    <name type="scientific">Actinidia chinensis var. chinensis</name>
    <name type="common">Chinese soft-hair kiwi</name>
    <dbReference type="NCBI Taxonomy" id="1590841"/>
    <lineage>
        <taxon>Eukaryota</taxon>
        <taxon>Viridiplantae</taxon>
        <taxon>Streptophyta</taxon>
        <taxon>Embryophyta</taxon>
        <taxon>Tracheophyta</taxon>
        <taxon>Spermatophyta</taxon>
        <taxon>Magnoliopsida</taxon>
        <taxon>eudicotyledons</taxon>
        <taxon>Gunneridae</taxon>
        <taxon>Pentapetalae</taxon>
        <taxon>asterids</taxon>
        <taxon>Ericales</taxon>
        <taxon>Actinidiaceae</taxon>
        <taxon>Actinidia</taxon>
    </lineage>
</organism>
<proteinExistence type="predicted"/>
<dbReference type="SUPFAM" id="SSF81383">
    <property type="entry name" value="F-box domain"/>
    <property type="match status" value="1"/>
</dbReference>
<dbReference type="InterPro" id="IPR053197">
    <property type="entry name" value="F-box_SCFL_complex_component"/>
</dbReference>
<dbReference type="InterPro" id="IPR032675">
    <property type="entry name" value="LRR_dom_sf"/>
</dbReference>
<reference evidence="3" key="2">
    <citation type="journal article" date="2018" name="BMC Genomics">
        <title>A manually annotated Actinidia chinensis var. chinensis (kiwifruit) genome highlights the challenges associated with draft genomes and gene prediction in plants.</title>
        <authorList>
            <person name="Pilkington S.M."/>
            <person name="Crowhurst R."/>
            <person name="Hilario E."/>
            <person name="Nardozza S."/>
            <person name="Fraser L."/>
            <person name="Peng Y."/>
            <person name="Gunaseelan K."/>
            <person name="Simpson R."/>
            <person name="Tahir J."/>
            <person name="Deroles S.C."/>
            <person name="Templeton K."/>
            <person name="Luo Z."/>
            <person name="Davy M."/>
            <person name="Cheng C."/>
            <person name="McNeilage M."/>
            <person name="Scaglione D."/>
            <person name="Liu Y."/>
            <person name="Zhang Q."/>
            <person name="Datson P."/>
            <person name="De Silva N."/>
            <person name="Gardiner S.E."/>
            <person name="Bassett H."/>
            <person name="Chagne D."/>
            <person name="McCallum J."/>
            <person name="Dzierzon H."/>
            <person name="Deng C."/>
            <person name="Wang Y.Y."/>
            <person name="Barron L."/>
            <person name="Manako K."/>
            <person name="Bowen J."/>
            <person name="Foster T.M."/>
            <person name="Erridge Z.A."/>
            <person name="Tiffin H."/>
            <person name="Waite C.N."/>
            <person name="Davies K.M."/>
            <person name="Grierson E.P."/>
            <person name="Laing W.A."/>
            <person name="Kirk R."/>
            <person name="Chen X."/>
            <person name="Wood M."/>
            <person name="Montefiori M."/>
            <person name="Brummell D.A."/>
            <person name="Schwinn K.E."/>
            <person name="Catanach A."/>
            <person name="Fullerton C."/>
            <person name="Li D."/>
            <person name="Meiyalaghan S."/>
            <person name="Nieuwenhuizen N."/>
            <person name="Read N."/>
            <person name="Prakash R."/>
            <person name="Hunter D."/>
            <person name="Zhang H."/>
            <person name="McKenzie M."/>
            <person name="Knabel M."/>
            <person name="Harris A."/>
            <person name="Allan A.C."/>
            <person name="Gleave A."/>
            <person name="Chen A."/>
            <person name="Janssen B.J."/>
            <person name="Plunkett B."/>
            <person name="Ampomah-Dwamena C."/>
            <person name="Voogd C."/>
            <person name="Leif D."/>
            <person name="Lafferty D."/>
            <person name="Souleyre E.J.F."/>
            <person name="Varkonyi-Gasic E."/>
            <person name="Gambi F."/>
            <person name="Hanley J."/>
            <person name="Yao J.L."/>
            <person name="Cheung J."/>
            <person name="David K.M."/>
            <person name="Warren B."/>
            <person name="Marsh K."/>
            <person name="Snowden K.C."/>
            <person name="Lin-Wang K."/>
            <person name="Brian L."/>
            <person name="Martinez-Sanchez M."/>
            <person name="Wang M."/>
            <person name="Ileperuma N."/>
            <person name="Macnee N."/>
            <person name="Campin R."/>
            <person name="McAtee P."/>
            <person name="Drummond R.S.M."/>
            <person name="Espley R.V."/>
            <person name="Ireland H.S."/>
            <person name="Wu R."/>
            <person name="Atkinson R.G."/>
            <person name="Karunairetnam S."/>
            <person name="Bulley S."/>
            <person name="Chunkath S."/>
            <person name="Hanley Z."/>
            <person name="Storey R."/>
            <person name="Thrimawithana A.H."/>
            <person name="Thomson S."/>
            <person name="David C."/>
            <person name="Testolin R."/>
            <person name="Huang H."/>
            <person name="Hellens R.P."/>
            <person name="Schaffer R.J."/>
        </authorList>
    </citation>
    <scope>NUCLEOTIDE SEQUENCE [LARGE SCALE GENOMIC DNA]</scope>
    <source>
        <strain evidence="3">cv. Red5</strain>
    </source>
</reference>
<sequence>MKPKRSRKKNEPISCEEDRISSLPDPILHQILSSIDTYTAVRTCALSKRWRHLWTSLHRLHFDSSQFPAQDYSAAPTFHSISSEGLRFSSFVNHVLSLRDEALNLSSFSLISAYDDPGLAERCICYAGCYNVKQLLLCIRSHASIIVLPRCFTNSESLEVLTLDNSYYSISMDQPFCLPALKTLRLEHFDDPANFITRTVANCPNLETLVLDNLDLCSEDTESQCSKLNITGAQIRKLELCYYHGHNWKCYESEVEVSALRLTSFKLVGSVSPVFSMGSLPCLEDVYVDLCPEGFLADEVKQRMLLNVMNLLGQLREATSVTLSWETLETLAMDPDSLKSQPTPFHKLKHLKLITPRGYSNSTLVLNVLAYLAQGSSCSDTLVVEYPQALQNNEAIGIERWCRLFGYERDICLYTFSS</sequence>
<keyword evidence="3" id="KW-1185">Reference proteome</keyword>
<dbReference type="OMA" id="GYERDIC"/>
<gene>
    <name evidence="2" type="ORF">CEY00_Acc11494</name>
</gene>
<evidence type="ECO:0000313" key="3">
    <source>
        <dbReference type="Proteomes" id="UP000241394"/>
    </source>
</evidence>
<evidence type="ECO:0000259" key="1">
    <source>
        <dbReference type="PROSITE" id="PS50181"/>
    </source>
</evidence>
<dbReference type="SUPFAM" id="SSF52058">
    <property type="entry name" value="L domain-like"/>
    <property type="match status" value="1"/>
</dbReference>
<protein>
    <submittedName>
        <fullName evidence="2">F-box/LRR-repeat protein</fullName>
    </submittedName>
</protein>
<dbReference type="CDD" id="cd22160">
    <property type="entry name" value="F-box_AtFBL13-like"/>
    <property type="match status" value="1"/>
</dbReference>
<comment type="caution">
    <text evidence="2">The sequence shown here is derived from an EMBL/GenBank/DDBJ whole genome shotgun (WGS) entry which is preliminary data.</text>
</comment>
<dbReference type="EMBL" id="NKQK01000010">
    <property type="protein sequence ID" value="PSS19443.1"/>
    <property type="molecule type" value="Genomic_DNA"/>
</dbReference>
<dbReference type="InterPro" id="IPR036047">
    <property type="entry name" value="F-box-like_dom_sf"/>
</dbReference>
<dbReference type="AlphaFoldDB" id="A0A2R6R2G4"/>
<dbReference type="InterPro" id="IPR053781">
    <property type="entry name" value="F-box_AtFBL13-like"/>
</dbReference>
<dbReference type="Pfam" id="PF00646">
    <property type="entry name" value="F-box"/>
    <property type="match status" value="1"/>
</dbReference>
<dbReference type="OrthoDB" id="1848700at2759"/>
<dbReference type="SMART" id="SM00256">
    <property type="entry name" value="FBOX"/>
    <property type="match status" value="1"/>
</dbReference>
<reference evidence="2 3" key="1">
    <citation type="submission" date="2017-07" db="EMBL/GenBank/DDBJ databases">
        <title>An improved, manually edited Actinidia chinensis var. chinensis (kiwifruit) genome highlights the challenges associated with draft genomes and gene prediction in plants.</title>
        <authorList>
            <person name="Pilkington S."/>
            <person name="Crowhurst R."/>
            <person name="Hilario E."/>
            <person name="Nardozza S."/>
            <person name="Fraser L."/>
            <person name="Peng Y."/>
            <person name="Gunaseelan K."/>
            <person name="Simpson R."/>
            <person name="Tahir J."/>
            <person name="Deroles S."/>
            <person name="Templeton K."/>
            <person name="Luo Z."/>
            <person name="Davy M."/>
            <person name="Cheng C."/>
            <person name="Mcneilage M."/>
            <person name="Scaglione D."/>
            <person name="Liu Y."/>
            <person name="Zhang Q."/>
            <person name="Datson P."/>
            <person name="De Silva N."/>
            <person name="Gardiner S."/>
            <person name="Bassett H."/>
            <person name="Chagne D."/>
            <person name="Mccallum J."/>
            <person name="Dzierzon H."/>
            <person name="Deng C."/>
            <person name="Wang Y.-Y."/>
            <person name="Barron N."/>
            <person name="Manako K."/>
            <person name="Bowen J."/>
            <person name="Foster T."/>
            <person name="Erridge Z."/>
            <person name="Tiffin H."/>
            <person name="Waite C."/>
            <person name="Davies K."/>
            <person name="Grierson E."/>
            <person name="Laing W."/>
            <person name="Kirk R."/>
            <person name="Chen X."/>
            <person name="Wood M."/>
            <person name="Montefiori M."/>
            <person name="Brummell D."/>
            <person name="Schwinn K."/>
            <person name="Catanach A."/>
            <person name="Fullerton C."/>
            <person name="Li D."/>
            <person name="Meiyalaghan S."/>
            <person name="Nieuwenhuizen N."/>
            <person name="Read N."/>
            <person name="Prakash R."/>
            <person name="Hunter D."/>
            <person name="Zhang H."/>
            <person name="Mckenzie M."/>
            <person name="Knabel M."/>
            <person name="Harris A."/>
            <person name="Allan A."/>
            <person name="Chen A."/>
            <person name="Janssen B."/>
            <person name="Plunkett B."/>
            <person name="Dwamena C."/>
            <person name="Voogd C."/>
            <person name="Leif D."/>
            <person name="Lafferty D."/>
            <person name="Souleyre E."/>
            <person name="Varkonyi-Gasic E."/>
            <person name="Gambi F."/>
            <person name="Hanley J."/>
            <person name="Yao J.-L."/>
            <person name="Cheung J."/>
            <person name="David K."/>
            <person name="Warren B."/>
            <person name="Marsh K."/>
            <person name="Snowden K."/>
            <person name="Lin-Wang K."/>
            <person name="Brian L."/>
            <person name="Martinez-Sanchez M."/>
            <person name="Wang M."/>
            <person name="Ileperuma N."/>
            <person name="Macnee N."/>
            <person name="Campin R."/>
            <person name="Mcatee P."/>
            <person name="Drummond R."/>
            <person name="Espley R."/>
            <person name="Ireland H."/>
            <person name="Wu R."/>
            <person name="Atkinson R."/>
            <person name="Karunairetnam S."/>
            <person name="Bulley S."/>
            <person name="Chunkath S."/>
            <person name="Hanley Z."/>
            <person name="Storey R."/>
            <person name="Thrimawithana A."/>
            <person name="Thomson S."/>
            <person name="David C."/>
            <person name="Testolin R."/>
        </authorList>
    </citation>
    <scope>NUCLEOTIDE SEQUENCE [LARGE SCALE GENOMIC DNA]</scope>
    <source>
        <strain evidence="3">cv. Red5</strain>
        <tissue evidence="2">Young leaf</tissue>
    </source>
</reference>
<dbReference type="Gene3D" id="3.80.10.10">
    <property type="entry name" value="Ribonuclease Inhibitor"/>
    <property type="match status" value="1"/>
</dbReference>
<dbReference type="PROSITE" id="PS50181">
    <property type="entry name" value="FBOX"/>
    <property type="match status" value="1"/>
</dbReference>
<dbReference type="InterPro" id="IPR001810">
    <property type="entry name" value="F-box_dom"/>
</dbReference>
<name>A0A2R6R2G4_ACTCC</name>
<evidence type="ECO:0000313" key="2">
    <source>
        <dbReference type="EMBL" id="PSS19443.1"/>
    </source>
</evidence>
<dbReference type="Proteomes" id="UP000241394">
    <property type="component" value="Chromosome LG10"/>
</dbReference>
<dbReference type="Gramene" id="PSS19443">
    <property type="protein sequence ID" value="PSS19443"/>
    <property type="gene ID" value="CEY00_Acc11494"/>
</dbReference>
<feature type="domain" description="F-box" evidence="1">
    <location>
        <begin position="17"/>
        <end position="65"/>
    </location>
</feature>
<dbReference type="STRING" id="1590841.A0A2R6R2G4"/>
<accession>A0A2R6R2G4</accession>
<dbReference type="Pfam" id="PF24758">
    <property type="entry name" value="LRR_At5g56370"/>
    <property type="match status" value="1"/>
</dbReference>
<dbReference type="InParanoid" id="A0A2R6R2G4"/>